<sequence>MRVPQWCQRLLNRRLAHRSPQKVPSMPAGKTRRKHKRGHSRWTTRDFASSTAEMPPSLGIGNASVWECPSPHDGTIRTECLPLLYGRLLRYSLFIITAYSKNRMKFCFAMNVGCDSHGPVIYVVCGDFFFLLLLLCFCAAVCVAPPLVCVRTLREGCRHDGPLLPYVHAVEPCVPFLFASPSSIFVLVLRQGCVCGLRCMPGRCPLLMLFALCVCLPHLSSPLLLSMSLTVQISSTPLNDHTHDDDDVPSAVRPVGARPVLRPVRVRGRD</sequence>
<dbReference type="Proteomes" id="UP000583944">
    <property type="component" value="Unassembled WGS sequence"/>
</dbReference>
<dbReference type="EMBL" id="JABDHM010000054">
    <property type="protein sequence ID" value="KAF5220262.1"/>
    <property type="molecule type" value="Genomic_DNA"/>
</dbReference>
<name>A0A7J6Y0P7_TRYCR</name>
<evidence type="ECO:0000256" key="1">
    <source>
        <dbReference type="SAM" id="MobiDB-lite"/>
    </source>
</evidence>
<proteinExistence type="predicted"/>
<keyword evidence="2" id="KW-0812">Transmembrane</keyword>
<keyword evidence="2" id="KW-0472">Membrane</keyword>
<comment type="caution">
    <text evidence="3">The sequence shown here is derived from an EMBL/GenBank/DDBJ whole genome shotgun (WGS) entry which is preliminary data.</text>
</comment>
<evidence type="ECO:0000313" key="3">
    <source>
        <dbReference type="EMBL" id="KAF5220262.1"/>
    </source>
</evidence>
<feature type="region of interest" description="Disordered" evidence="1">
    <location>
        <begin position="17"/>
        <end position="55"/>
    </location>
</feature>
<evidence type="ECO:0000256" key="2">
    <source>
        <dbReference type="SAM" id="Phobius"/>
    </source>
</evidence>
<dbReference type="AlphaFoldDB" id="A0A7J6Y0P7"/>
<feature type="compositionally biased region" description="Basic residues" evidence="1">
    <location>
        <begin position="30"/>
        <end position="42"/>
    </location>
</feature>
<accession>A0A7J6Y0P7</accession>
<evidence type="ECO:0008006" key="5">
    <source>
        <dbReference type="Google" id="ProtNLM"/>
    </source>
</evidence>
<organism evidence="3 4">
    <name type="scientific">Trypanosoma cruzi</name>
    <dbReference type="NCBI Taxonomy" id="5693"/>
    <lineage>
        <taxon>Eukaryota</taxon>
        <taxon>Discoba</taxon>
        <taxon>Euglenozoa</taxon>
        <taxon>Kinetoplastea</taxon>
        <taxon>Metakinetoplastina</taxon>
        <taxon>Trypanosomatida</taxon>
        <taxon>Trypanosomatidae</taxon>
        <taxon>Trypanosoma</taxon>
        <taxon>Schizotrypanum</taxon>
    </lineage>
</organism>
<feature type="transmembrane region" description="Helical" evidence="2">
    <location>
        <begin position="128"/>
        <end position="150"/>
    </location>
</feature>
<dbReference type="VEuPathDB" id="TriTrypDB:ECC02_006697"/>
<gene>
    <name evidence="3" type="ORF">ECC02_006697</name>
</gene>
<protein>
    <recommendedName>
        <fullName evidence="5">Mucin TcMUCII</fullName>
    </recommendedName>
</protein>
<keyword evidence="2" id="KW-1133">Transmembrane helix</keyword>
<evidence type="ECO:0000313" key="4">
    <source>
        <dbReference type="Proteomes" id="UP000583944"/>
    </source>
</evidence>
<reference evidence="3 4" key="1">
    <citation type="journal article" date="2019" name="Genome Biol. Evol.">
        <title>Nanopore Sequencing Significantly Improves Genome Assembly of the Protozoan Parasite Trypanosoma cruzi.</title>
        <authorList>
            <person name="Diaz-Viraque F."/>
            <person name="Pita S."/>
            <person name="Greif G."/>
            <person name="de Souza R.C.M."/>
            <person name="Iraola G."/>
            <person name="Robello C."/>
        </authorList>
    </citation>
    <scope>NUCLEOTIDE SEQUENCE [LARGE SCALE GENOMIC DNA]</scope>
    <source>
        <strain evidence="3 4">Berenice</strain>
    </source>
</reference>